<dbReference type="InterPro" id="IPR027268">
    <property type="entry name" value="Peptidase_M4/M1_CTD_sf"/>
</dbReference>
<dbReference type="Gene3D" id="1.10.390.10">
    <property type="entry name" value="Neutral Protease Domain 2"/>
    <property type="match status" value="1"/>
</dbReference>
<dbReference type="Pfam" id="PF11838">
    <property type="entry name" value="ERAP1_C"/>
    <property type="match status" value="1"/>
</dbReference>
<dbReference type="GO" id="GO:0043171">
    <property type="term" value="P:peptide catabolic process"/>
    <property type="evidence" value="ECO:0007669"/>
    <property type="project" value="TreeGrafter"/>
</dbReference>
<dbReference type="InterPro" id="IPR014782">
    <property type="entry name" value="Peptidase_M1_dom"/>
</dbReference>
<evidence type="ECO:0000259" key="3">
    <source>
        <dbReference type="Pfam" id="PF11838"/>
    </source>
</evidence>
<dbReference type="AlphaFoldDB" id="A0A1Q2YAR2"/>
<accession>A0A1Q2YAR2</accession>
<dbReference type="GO" id="GO:0008270">
    <property type="term" value="F:zinc ion binding"/>
    <property type="evidence" value="ECO:0007669"/>
    <property type="project" value="InterPro"/>
</dbReference>
<dbReference type="GO" id="GO:0005737">
    <property type="term" value="C:cytoplasm"/>
    <property type="evidence" value="ECO:0007669"/>
    <property type="project" value="TreeGrafter"/>
</dbReference>
<dbReference type="OrthoDB" id="10031169at2759"/>
<evidence type="ECO:0000313" key="4">
    <source>
        <dbReference type="EMBL" id="GAV26629.1"/>
    </source>
</evidence>
<dbReference type="GO" id="GO:0042277">
    <property type="term" value="F:peptide binding"/>
    <property type="evidence" value="ECO:0007669"/>
    <property type="project" value="TreeGrafter"/>
</dbReference>
<dbReference type="GO" id="GO:0070006">
    <property type="term" value="F:metalloaminopeptidase activity"/>
    <property type="evidence" value="ECO:0007669"/>
    <property type="project" value="TreeGrafter"/>
</dbReference>
<protein>
    <recommendedName>
        <fullName evidence="6">Aminopeptidase</fullName>
    </recommendedName>
</protein>
<comment type="caution">
    <text evidence="4">The sequence shown here is derived from an EMBL/GenBank/DDBJ whole genome shotgun (WGS) entry which is preliminary data.</text>
</comment>
<comment type="similarity">
    <text evidence="1">Belongs to the peptidase M1 family.</text>
</comment>
<dbReference type="InterPro" id="IPR050344">
    <property type="entry name" value="Peptidase_M1_aminopeptidases"/>
</dbReference>
<dbReference type="SUPFAM" id="SSF55486">
    <property type="entry name" value="Metalloproteases ('zincins'), catalytic domain"/>
    <property type="match status" value="1"/>
</dbReference>
<dbReference type="GO" id="GO:0016020">
    <property type="term" value="C:membrane"/>
    <property type="evidence" value="ECO:0007669"/>
    <property type="project" value="TreeGrafter"/>
</dbReference>
<evidence type="ECO:0000313" key="5">
    <source>
        <dbReference type="Proteomes" id="UP000186136"/>
    </source>
</evidence>
<dbReference type="InterPro" id="IPR024571">
    <property type="entry name" value="ERAP1-like_C_dom"/>
</dbReference>
<evidence type="ECO:0008006" key="6">
    <source>
        <dbReference type="Google" id="ProtNLM"/>
    </source>
</evidence>
<dbReference type="Proteomes" id="UP000186136">
    <property type="component" value="Unassembled WGS sequence"/>
</dbReference>
<keyword evidence="5" id="KW-1185">Reference proteome</keyword>
<feature type="domain" description="ERAP1-like C-terminal" evidence="3">
    <location>
        <begin position="317"/>
        <end position="642"/>
    </location>
</feature>
<dbReference type="Pfam" id="PF01433">
    <property type="entry name" value="Peptidase_M1"/>
    <property type="match status" value="1"/>
</dbReference>
<proteinExistence type="inferred from homology"/>
<sequence>MVGESQRAEYALSTVSAAIVVLEQKLNVKYPLPKLDIVALPFLSDGGVENWSMIQVINDHILLPDWKVTDAHLAKIHKTVRDVLVHEIVHMYVGDYVSFDSYNHTWMNESFATFMSNTIINSAFDNTTWFNFLNSDLQQLKLRNMSADSAPIYTADVGTSRIHDTFSRNSYDKGIFVMRSLASLFVENDDQLNHEHYDVFFGMMGDFVKQNEFRNFKPVDLWNFLKAHKSNKFGYDIPTIMNSWIRTPGFPILTVTKQGDNSYKIEQHHCLDEADADIEDVPFQIPLLIKKSDGMLGRQLLTDRSLVISAENLSDDFFFLNANDSFITTIIYPESISKEIASKFHLLNSVEQMQYFKNFSSVIGTHYQSNESITSFFKAIKSIKKISKPDHAAMTFALSVLSNIYKSINTLACFNDADLYKKLDTFINDLSNKYVAQLDWENVNWKLLDTEELRLRNAILSLKYDNPAIQFVGKKLFKKVLHGPKESVPVELLTAVFAIAAQSSNLKEYKEISKLVRNPGLVVNNVIPNSPNDVQTAAINSLGCMRDPELRYKTLNFVATNPDVKMIELALLGFRFQMSAYEELWKWYVQHYTIWYSKYVRDSKSYQGLFFKHVSELALECAYYSPQLKKEVETFIANRNEDVKTWFEEAKEKLHSIELLSEANQDLKLIL</sequence>
<gene>
    <name evidence="4" type="ORF">PMKS-000083</name>
</gene>
<dbReference type="EMBL" id="BDGI01000001">
    <property type="protein sequence ID" value="GAV26629.1"/>
    <property type="molecule type" value="Genomic_DNA"/>
</dbReference>
<dbReference type="Gene3D" id="1.25.50.20">
    <property type="match status" value="1"/>
</dbReference>
<evidence type="ECO:0000259" key="2">
    <source>
        <dbReference type="Pfam" id="PF01433"/>
    </source>
</evidence>
<organism evidence="4 5">
    <name type="scientific">Pichia membranifaciens</name>
    <dbReference type="NCBI Taxonomy" id="4926"/>
    <lineage>
        <taxon>Eukaryota</taxon>
        <taxon>Fungi</taxon>
        <taxon>Dikarya</taxon>
        <taxon>Ascomycota</taxon>
        <taxon>Saccharomycotina</taxon>
        <taxon>Pichiomycetes</taxon>
        <taxon>Pichiales</taxon>
        <taxon>Pichiaceae</taxon>
        <taxon>Pichia</taxon>
    </lineage>
</organism>
<feature type="domain" description="Peptidase M1 membrane alanine aminopeptidase" evidence="2">
    <location>
        <begin position="10"/>
        <end position="244"/>
    </location>
</feature>
<dbReference type="PANTHER" id="PTHR11533:SF299">
    <property type="entry name" value="AMINOPEPTIDASE"/>
    <property type="match status" value="1"/>
</dbReference>
<evidence type="ECO:0000256" key="1">
    <source>
        <dbReference type="ARBA" id="ARBA00010136"/>
    </source>
</evidence>
<dbReference type="PANTHER" id="PTHR11533">
    <property type="entry name" value="PROTEASE M1 ZINC METALLOPROTEASE"/>
    <property type="match status" value="1"/>
</dbReference>
<reference evidence="4 5" key="1">
    <citation type="submission" date="2016-08" db="EMBL/GenBank/DDBJ databases">
        <title>Whole genome shotgun sequence of Pichia membranifaciens KS47-1.</title>
        <authorList>
            <person name="Konishi M."/>
            <person name="Ishida M."/>
            <person name="Arakawa T."/>
            <person name="Kato Y."/>
            <person name="Horiuchi J."/>
        </authorList>
    </citation>
    <scope>NUCLEOTIDE SEQUENCE [LARGE SCALE GENOMIC DNA]</scope>
    <source>
        <strain evidence="4 5">KS47-1</strain>
    </source>
</reference>
<name>A0A1Q2YAR2_9ASCO</name>
<dbReference type="GO" id="GO:0006508">
    <property type="term" value="P:proteolysis"/>
    <property type="evidence" value="ECO:0007669"/>
    <property type="project" value="TreeGrafter"/>
</dbReference>